<accession>A0A1I7X8E7</accession>
<feature type="coiled-coil region" evidence="1">
    <location>
        <begin position="243"/>
        <end position="277"/>
    </location>
</feature>
<reference evidence="4" key="1">
    <citation type="submission" date="2016-11" db="UniProtKB">
        <authorList>
            <consortium name="WormBaseParasite"/>
        </authorList>
    </citation>
    <scope>IDENTIFICATION</scope>
</reference>
<dbReference type="AlphaFoldDB" id="A0A1I7X8E7"/>
<keyword evidence="1" id="KW-0175">Coiled coil</keyword>
<feature type="compositionally biased region" description="Low complexity" evidence="2">
    <location>
        <begin position="222"/>
        <end position="234"/>
    </location>
</feature>
<feature type="compositionally biased region" description="Basic and acidic residues" evidence="2">
    <location>
        <begin position="161"/>
        <end position="175"/>
    </location>
</feature>
<sequence>MHSISRMFMCRCCNWAFPDKTSLHIHMQSMLRNGTPGDVAVLARSSTEVKTYIYIYIYIYMVYQEGVMHGIDLSAISSNQWLASWLANNPFAPSLGMTGLQSPMIAPHSSRILNKNTQSPHDEVLPTDEDYDALEIKTTEKDLHEDEIEEPHTPQSVIVKTDQEDPVRKTEETRGSQKRKATRPQQVTDCVNIDVEGNQGQPPIKVPFEEKETTEQPSPTVSDSHISGSSSHSGDSPHKCFDCQVVKGKLNATESKVHEYEQKINFLESKIAELQRNTSGDPKLRISDNDGKEKKSEEPVAPVTQTSAPQLPLFPPLAPPLSLIHNPAMKIFLHNFMQAQLNRQSC</sequence>
<protein>
    <submittedName>
        <fullName evidence="4">C2H2-type domain-containing protein</fullName>
    </submittedName>
</protein>
<evidence type="ECO:0000256" key="2">
    <source>
        <dbReference type="SAM" id="MobiDB-lite"/>
    </source>
</evidence>
<evidence type="ECO:0000256" key="1">
    <source>
        <dbReference type="SAM" id="Coils"/>
    </source>
</evidence>
<dbReference type="Proteomes" id="UP000095283">
    <property type="component" value="Unplaced"/>
</dbReference>
<evidence type="ECO:0000313" key="4">
    <source>
        <dbReference type="WBParaSite" id="Hba_13854"/>
    </source>
</evidence>
<feature type="region of interest" description="Disordered" evidence="2">
    <location>
        <begin position="113"/>
        <end position="132"/>
    </location>
</feature>
<organism evidence="3 4">
    <name type="scientific">Heterorhabditis bacteriophora</name>
    <name type="common">Entomopathogenic nematode worm</name>
    <dbReference type="NCBI Taxonomy" id="37862"/>
    <lineage>
        <taxon>Eukaryota</taxon>
        <taxon>Metazoa</taxon>
        <taxon>Ecdysozoa</taxon>
        <taxon>Nematoda</taxon>
        <taxon>Chromadorea</taxon>
        <taxon>Rhabditida</taxon>
        <taxon>Rhabditina</taxon>
        <taxon>Rhabditomorpha</taxon>
        <taxon>Strongyloidea</taxon>
        <taxon>Heterorhabditidae</taxon>
        <taxon>Heterorhabditis</taxon>
    </lineage>
</organism>
<feature type="region of interest" description="Disordered" evidence="2">
    <location>
        <begin position="277"/>
        <end position="312"/>
    </location>
</feature>
<name>A0A1I7X8E7_HETBA</name>
<feature type="compositionally biased region" description="Basic and acidic residues" evidence="2">
    <location>
        <begin position="282"/>
        <end position="298"/>
    </location>
</feature>
<dbReference type="WBParaSite" id="Hba_13854">
    <property type="protein sequence ID" value="Hba_13854"/>
    <property type="gene ID" value="Hba_13854"/>
</dbReference>
<evidence type="ECO:0000313" key="3">
    <source>
        <dbReference type="Proteomes" id="UP000095283"/>
    </source>
</evidence>
<keyword evidence="3" id="KW-1185">Reference proteome</keyword>
<proteinExistence type="predicted"/>
<feature type="region of interest" description="Disordered" evidence="2">
    <location>
        <begin position="141"/>
        <end position="238"/>
    </location>
</feature>